<sequence>MRNPKDFDHFDDFLSALAEDLGHYADVPENVLEHVVRRDGSCMWLYTFGDIPEWTGDDATDRRLAEEICRDCPVQEMCLELELRQSGPFTTGVWGALPEQDRRALYLIWRDRHDQREGGDDE</sequence>
<protein>
    <submittedName>
        <fullName evidence="2">WhiB family redox-sensing transcriptional regulator</fullName>
    </submittedName>
</protein>
<dbReference type="OrthoDB" id="3689751at2"/>
<comment type="caution">
    <text evidence="2">The sequence shown here is derived from an EMBL/GenBank/DDBJ whole genome shotgun (WGS) entry which is preliminary data.</text>
</comment>
<organism evidence="2 3">
    <name type="scientific">Prauserella rugosa</name>
    <dbReference type="NCBI Taxonomy" id="43354"/>
    <lineage>
        <taxon>Bacteria</taxon>
        <taxon>Bacillati</taxon>
        <taxon>Actinomycetota</taxon>
        <taxon>Actinomycetes</taxon>
        <taxon>Pseudonocardiales</taxon>
        <taxon>Pseudonocardiaceae</taxon>
        <taxon>Prauserella</taxon>
    </lineage>
</organism>
<feature type="domain" description="4Fe-4S Wbl-type" evidence="1">
    <location>
        <begin position="41"/>
        <end position="104"/>
    </location>
</feature>
<accession>A0A660CEI5</accession>
<dbReference type="PROSITE" id="PS51674">
    <property type="entry name" value="4FE4S_WBL"/>
    <property type="match status" value="1"/>
</dbReference>
<dbReference type="EMBL" id="VLJV01000001">
    <property type="protein sequence ID" value="TWH20307.1"/>
    <property type="molecule type" value="Genomic_DNA"/>
</dbReference>
<reference evidence="2 3" key="1">
    <citation type="submission" date="2019-07" db="EMBL/GenBank/DDBJ databases">
        <title>R&amp;d 2014.</title>
        <authorList>
            <person name="Klenk H.-P."/>
        </authorList>
    </citation>
    <scope>NUCLEOTIDE SEQUENCE [LARGE SCALE GENOMIC DNA]</scope>
    <source>
        <strain evidence="2 3">DSM 43194</strain>
    </source>
</reference>
<evidence type="ECO:0000313" key="3">
    <source>
        <dbReference type="Proteomes" id="UP000317303"/>
    </source>
</evidence>
<dbReference type="RefSeq" id="WP_084706029.1">
    <property type="nucleotide sequence ID" value="NZ_JOIJ01000022.1"/>
</dbReference>
<dbReference type="InterPro" id="IPR034768">
    <property type="entry name" value="4FE4S_WBL"/>
</dbReference>
<dbReference type="Pfam" id="PF02467">
    <property type="entry name" value="Whib"/>
    <property type="match status" value="1"/>
</dbReference>
<keyword evidence="3" id="KW-1185">Reference proteome</keyword>
<dbReference type="Proteomes" id="UP000317303">
    <property type="component" value="Unassembled WGS sequence"/>
</dbReference>
<evidence type="ECO:0000259" key="1">
    <source>
        <dbReference type="PROSITE" id="PS51674"/>
    </source>
</evidence>
<dbReference type="AlphaFoldDB" id="A0A660CEI5"/>
<evidence type="ECO:0000313" key="2">
    <source>
        <dbReference type="EMBL" id="TWH20307.1"/>
    </source>
</evidence>
<name>A0A660CEI5_9PSEU</name>
<proteinExistence type="predicted"/>
<gene>
    <name evidence="2" type="ORF">JD82_02150</name>
</gene>